<dbReference type="Proteomes" id="UP000003146">
    <property type="component" value="Unassembled WGS sequence"/>
</dbReference>
<evidence type="ECO:0000313" key="2">
    <source>
        <dbReference type="Proteomes" id="UP000003146"/>
    </source>
</evidence>
<name>B3JIV1_9BACT</name>
<gene>
    <name evidence="1" type="ORF">BACCOP_01813</name>
</gene>
<comment type="caution">
    <text evidence="1">The sequence shown here is derived from an EMBL/GenBank/DDBJ whole genome shotgun (WGS) entry which is preliminary data.</text>
</comment>
<sequence length="47" mass="5793">MKRLSLCYIHITHLFHLSPIEQSYYNISITMYRKPLFLHAEQKRKDK</sequence>
<dbReference type="STRING" id="470145.BACCOP_01813"/>
<protein>
    <submittedName>
        <fullName evidence="1">Uncharacterized protein</fullName>
    </submittedName>
</protein>
<organism evidence="1 2">
    <name type="scientific">Phocaeicola coprocola DSM 17136</name>
    <dbReference type="NCBI Taxonomy" id="470145"/>
    <lineage>
        <taxon>Bacteria</taxon>
        <taxon>Pseudomonadati</taxon>
        <taxon>Bacteroidota</taxon>
        <taxon>Bacteroidia</taxon>
        <taxon>Bacteroidales</taxon>
        <taxon>Bacteroidaceae</taxon>
        <taxon>Phocaeicola</taxon>
    </lineage>
</organism>
<dbReference type="EMBL" id="ABIY02000082">
    <property type="protein sequence ID" value="EDV01065.1"/>
    <property type="molecule type" value="Genomic_DNA"/>
</dbReference>
<dbReference type="HOGENOM" id="CLU_3164515_0_0_10"/>
<dbReference type="AlphaFoldDB" id="B3JIV1"/>
<reference evidence="1 2" key="2">
    <citation type="submission" date="2008-04" db="EMBL/GenBank/DDBJ databases">
        <authorList>
            <person name="Fulton L."/>
            <person name="Clifton S."/>
            <person name="Fulton B."/>
            <person name="Xu J."/>
            <person name="Minx P."/>
            <person name="Pepin K.H."/>
            <person name="Johnson M."/>
            <person name="Thiruvilangam P."/>
            <person name="Bhonagiri V."/>
            <person name="Nash W.E."/>
            <person name="Mardis E.R."/>
            <person name="Wilson R.K."/>
        </authorList>
    </citation>
    <scope>NUCLEOTIDE SEQUENCE [LARGE SCALE GENOMIC DNA]</scope>
    <source>
        <strain evidence="1 2">DSM 17136</strain>
    </source>
</reference>
<proteinExistence type="predicted"/>
<evidence type="ECO:0000313" key="1">
    <source>
        <dbReference type="EMBL" id="EDV01065.1"/>
    </source>
</evidence>
<accession>B3JIV1</accession>
<reference evidence="1 2" key="1">
    <citation type="submission" date="2008-04" db="EMBL/GenBank/DDBJ databases">
        <title>Draft genome sequence of Bacteroides coprocola (DSM 17136).</title>
        <authorList>
            <person name="Sudarsanam P."/>
            <person name="Ley R."/>
            <person name="Guruge J."/>
            <person name="Turnbaugh P.J."/>
            <person name="Mahowald M."/>
            <person name="Liep D."/>
            <person name="Gordon J."/>
        </authorList>
    </citation>
    <scope>NUCLEOTIDE SEQUENCE [LARGE SCALE GENOMIC DNA]</scope>
    <source>
        <strain evidence="1 2">DSM 17136</strain>
    </source>
</reference>